<evidence type="ECO:0000256" key="1">
    <source>
        <dbReference type="SAM" id="MobiDB-lite"/>
    </source>
</evidence>
<keyword evidence="2" id="KW-0732">Signal</keyword>
<evidence type="ECO:0000256" key="2">
    <source>
        <dbReference type="SAM" id="SignalP"/>
    </source>
</evidence>
<keyword evidence="4" id="KW-1185">Reference proteome</keyword>
<dbReference type="Proteomes" id="UP000054560">
    <property type="component" value="Unassembled WGS sequence"/>
</dbReference>
<evidence type="ECO:0008006" key="5">
    <source>
        <dbReference type="Google" id="ProtNLM"/>
    </source>
</evidence>
<proteinExistence type="predicted"/>
<reference evidence="3 4" key="1">
    <citation type="submission" date="2011-02" db="EMBL/GenBank/DDBJ databases">
        <title>The Genome Sequence of Sphaeroforma arctica JP610.</title>
        <authorList>
            <consortium name="The Broad Institute Genome Sequencing Platform"/>
            <person name="Russ C."/>
            <person name="Cuomo C."/>
            <person name="Young S.K."/>
            <person name="Zeng Q."/>
            <person name="Gargeya S."/>
            <person name="Alvarado L."/>
            <person name="Berlin A."/>
            <person name="Chapman S.B."/>
            <person name="Chen Z."/>
            <person name="Freedman E."/>
            <person name="Gellesch M."/>
            <person name="Goldberg J."/>
            <person name="Griggs A."/>
            <person name="Gujja S."/>
            <person name="Heilman E."/>
            <person name="Heiman D."/>
            <person name="Howarth C."/>
            <person name="Mehta T."/>
            <person name="Neiman D."/>
            <person name="Pearson M."/>
            <person name="Roberts A."/>
            <person name="Saif S."/>
            <person name="Shea T."/>
            <person name="Shenoy N."/>
            <person name="Sisk P."/>
            <person name="Stolte C."/>
            <person name="Sykes S."/>
            <person name="White J."/>
            <person name="Yandava C."/>
            <person name="Burger G."/>
            <person name="Gray M.W."/>
            <person name="Holland P.W.H."/>
            <person name="King N."/>
            <person name="Lang F.B.F."/>
            <person name="Roger A.J."/>
            <person name="Ruiz-Trillo I."/>
            <person name="Haas B."/>
            <person name="Nusbaum C."/>
            <person name="Birren B."/>
        </authorList>
    </citation>
    <scope>NUCLEOTIDE SEQUENCE [LARGE SCALE GENOMIC DNA]</scope>
    <source>
        <strain evidence="3 4">JP610</strain>
    </source>
</reference>
<sequence length="172" mass="18394">MFKTATVTTLLLISSYLAGVDAQAPPQDGGGAPQNNNNGNNTNDQRCPLQDFDYSSDEFVCNMTINLYDITTEAFNTVQQTYVYAMTPSEDNEFAFSLVYNDEQAVCIFSQVPSQSYEAVCADVKDASSLSLVFEQECSPTTMYVTGSGPGSGAFGFPVALSASCTRSVNAG</sequence>
<dbReference type="GeneID" id="25908643"/>
<evidence type="ECO:0000313" key="3">
    <source>
        <dbReference type="EMBL" id="KNC79473.1"/>
    </source>
</evidence>
<feature type="chain" id="PRO_5005538815" description="CUB domain-containing protein" evidence="2">
    <location>
        <begin position="23"/>
        <end position="172"/>
    </location>
</feature>
<feature type="region of interest" description="Disordered" evidence="1">
    <location>
        <begin position="24"/>
        <end position="47"/>
    </location>
</feature>
<protein>
    <recommendedName>
        <fullName evidence="5">CUB domain-containing protein</fullName>
    </recommendedName>
</protein>
<dbReference type="RefSeq" id="XP_014153375.1">
    <property type="nucleotide sequence ID" value="XM_014297900.1"/>
</dbReference>
<feature type="compositionally biased region" description="Low complexity" evidence="1">
    <location>
        <begin position="24"/>
        <end position="45"/>
    </location>
</feature>
<feature type="signal peptide" evidence="2">
    <location>
        <begin position="1"/>
        <end position="22"/>
    </location>
</feature>
<gene>
    <name evidence="3" type="ORF">SARC_08139</name>
</gene>
<evidence type="ECO:0000313" key="4">
    <source>
        <dbReference type="Proteomes" id="UP000054560"/>
    </source>
</evidence>
<organism evidence="3 4">
    <name type="scientific">Sphaeroforma arctica JP610</name>
    <dbReference type="NCBI Taxonomy" id="667725"/>
    <lineage>
        <taxon>Eukaryota</taxon>
        <taxon>Ichthyosporea</taxon>
        <taxon>Ichthyophonida</taxon>
        <taxon>Sphaeroforma</taxon>
    </lineage>
</organism>
<name>A0A0L0FU67_9EUKA</name>
<dbReference type="AlphaFoldDB" id="A0A0L0FU67"/>
<dbReference type="EMBL" id="KQ242299">
    <property type="protein sequence ID" value="KNC79473.1"/>
    <property type="molecule type" value="Genomic_DNA"/>
</dbReference>
<accession>A0A0L0FU67</accession>